<dbReference type="InterPro" id="IPR047151">
    <property type="entry name" value="RNZ2-like"/>
</dbReference>
<evidence type="ECO:0000256" key="2">
    <source>
        <dbReference type="ARBA" id="ARBA00001947"/>
    </source>
</evidence>
<evidence type="ECO:0000313" key="14">
    <source>
        <dbReference type="EMBL" id="CUS08180.1"/>
    </source>
</evidence>
<dbReference type="GO" id="GO:0005739">
    <property type="term" value="C:mitochondrion"/>
    <property type="evidence" value="ECO:0007669"/>
    <property type="project" value="TreeGrafter"/>
</dbReference>
<keyword evidence="6" id="KW-0540">Nuclease</keyword>
<keyword evidence="10" id="KW-0862">Zinc</keyword>
<organism evidence="14 15">
    <name type="scientific">Tuber aestivum</name>
    <name type="common">summer truffle</name>
    <dbReference type="NCBI Taxonomy" id="59557"/>
    <lineage>
        <taxon>Eukaryota</taxon>
        <taxon>Fungi</taxon>
        <taxon>Dikarya</taxon>
        <taxon>Ascomycota</taxon>
        <taxon>Pezizomycotina</taxon>
        <taxon>Pezizomycetes</taxon>
        <taxon>Pezizales</taxon>
        <taxon>Tuberaceae</taxon>
        <taxon>Tuber</taxon>
    </lineage>
</organism>
<proteinExistence type="inferred from homology"/>
<feature type="region of interest" description="Disordered" evidence="11">
    <location>
        <begin position="84"/>
        <end position="107"/>
    </location>
</feature>
<dbReference type="PANTHER" id="PTHR12553">
    <property type="entry name" value="ZINC PHOSPHODIESTERASE ELAC PROTEIN 2"/>
    <property type="match status" value="1"/>
</dbReference>
<dbReference type="PANTHER" id="PTHR12553:SF49">
    <property type="entry name" value="ZINC PHOSPHODIESTERASE ELAC PROTEIN 2"/>
    <property type="match status" value="1"/>
</dbReference>
<name>A0A292PNX0_9PEZI</name>
<evidence type="ECO:0000256" key="6">
    <source>
        <dbReference type="ARBA" id="ARBA00022722"/>
    </source>
</evidence>
<dbReference type="Pfam" id="PF13691">
    <property type="entry name" value="Lactamase_B_4"/>
    <property type="match status" value="1"/>
</dbReference>
<keyword evidence="15" id="KW-1185">Reference proteome</keyword>
<dbReference type="Proteomes" id="UP001412239">
    <property type="component" value="Unassembled WGS sequence"/>
</dbReference>
<accession>A0A292PNX0</accession>
<feature type="compositionally biased region" description="Acidic residues" evidence="11">
    <location>
        <begin position="847"/>
        <end position="862"/>
    </location>
</feature>
<comment type="similarity">
    <text evidence="3">Belongs to the RNase Z family.</text>
</comment>
<reference evidence="14" key="1">
    <citation type="submission" date="2015-10" db="EMBL/GenBank/DDBJ databases">
        <authorList>
            <person name="Regsiter A."/>
            <person name="william w."/>
        </authorList>
    </citation>
    <scope>NUCLEOTIDE SEQUENCE</scope>
    <source>
        <strain evidence="14">Montdore</strain>
    </source>
</reference>
<evidence type="ECO:0000259" key="12">
    <source>
        <dbReference type="Pfam" id="PF12706"/>
    </source>
</evidence>
<evidence type="ECO:0000256" key="10">
    <source>
        <dbReference type="ARBA" id="ARBA00022833"/>
    </source>
</evidence>
<dbReference type="GO" id="GO:0042781">
    <property type="term" value="F:3'-tRNA processing endoribonuclease activity"/>
    <property type="evidence" value="ECO:0007669"/>
    <property type="project" value="UniProtKB-EC"/>
</dbReference>
<keyword evidence="5" id="KW-0819">tRNA processing</keyword>
<evidence type="ECO:0000256" key="8">
    <source>
        <dbReference type="ARBA" id="ARBA00022759"/>
    </source>
</evidence>
<dbReference type="Pfam" id="PF12706">
    <property type="entry name" value="Lactamase_B_2"/>
    <property type="match status" value="1"/>
</dbReference>
<dbReference type="InterPro" id="IPR027794">
    <property type="entry name" value="tRNase_Z_dom"/>
</dbReference>
<feature type="region of interest" description="Disordered" evidence="11">
    <location>
        <begin position="230"/>
        <end position="305"/>
    </location>
</feature>
<feature type="region of interest" description="Disordered" evidence="11">
    <location>
        <begin position="847"/>
        <end position="906"/>
    </location>
</feature>
<evidence type="ECO:0000259" key="13">
    <source>
        <dbReference type="Pfam" id="PF13691"/>
    </source>
</evidence>
<keyword evidence="8" id="KW-0255">Endonuclease</keyword>
<dbReference type="InterPro" id="IPR036866">
    <property type="entry name" value="RibonucZ/Hydroxyglut_hydro"/>
</dbReference>
<evidence type="ECO:0000256" key="7">
    <source>
        <dbReference type="ARBA" id="ARBA00022723"/>
    </source>
</evidence>
<dbReference type="EMBL" id="LN891145">
    <property type="protein sequence ID" value="CUS08180.1"/>
    <property type="molecule type" value="Genomic_DNA"/>
</dbReference>
<evidence type="ECO:0000256" key="1">
    <source>
        <dbReference type="ARBA" id="ARBA00000402"/>
    </source>
</evidence>
<dbReference type="CDD" id="cd07718">
    <property type="entry name" value="RNaseZ_ELAC1_ELAC2-C-term-like_MBL-fold"/>
    <property type="match status" value="1"/>
</dbReference>
<keyword evidence="9" id="KW-0378">Hydrolase</keyword>
<evidence type="ECO:0000256" key="5">
    <source>
        <dbReference type="ARBA" id="ARBA00022694"/>
    </source>
</evidence>
<evidence type="ECO:0000256" key="4">
    <source>
        <dbReference type="ARBA" id="ARBA00012477"/>
    </source>
</evidence>
<feature type="domain" description="tRNase Z endonuclease" evidence="13">
    <location>
        <begin position="7"/>
        <end position="68"/>
    </location>
</feature>
<evidence type="ECO:0000256" key="3">
    <source>
        <dbReference type="ARBA" id="ARBA00007823"/>
    </source>
</evidence>
<evidence type="ECO:0000256" key="9">
    <source>
        <dbReference type="ARBA" id="ARBA00022801"/>
    </source>
</evidence>
<evidence type="ECO:0000256" key="11">
    <source>
        <dbReference type="SAM" id="MobiDB-lite"/>
    </source>
</evidence>
<comment type="catalytic activity">
    <reaction evidence="1">
        <text>Endonucleolytic cleavage of RNA, removing extra 3' nucleotides from tRNA precursor, generating 3' termini of tRNAs. A 3'-hydroxy group is left at the tRNA terminus and a 5'-phosphoryl group is left at the trailer molecule.</text>
        <dbReference type="EC" id="3.1.26.11"/>
    </reaction>
</comment>
<keyword evidence="7" id="KW-0479">Metal-binding</keyword>
<dbReference type="GO" id="GO:1990180">
    <property type="term" value="P:mitochondrial tRNA 3'-end processing"/>
    <property type="evidence" value="ECO:0007669"/>
    <property type="project" value="TreeGrafter"/>
</dbReference>
<dbReference type="EC" id="3.1.26.11" evidence="4"/>
<dbReference type="GO" id="GO:0046872">
    <property type="term" value="F:metal ion binding"/>
    <property type="evidence" value="ECO:0007669"/>
    <property type="project" value="UniProtKB-KW"/>
</dbReference>
<feature type="compositionally biased region" description="Basic and acidic residues" evidence="11">
    <location>
        <begin position="875"/>
        <end position="906"/>
    </location>
</feature>
<sequence length="906" mass="100678">MKVQCTVATTPTSDTPGTCILLHFDRKRYLLGHIGEGAQRAFIERSIRLTKISDIFLSGRTEWQTIGGLVGLILTMADQDAAKASDSLNDPRAATRKKKPNERKGITVHGGENLLHSLATTRPFVFRRAMNLRLSEVPATRSDEARKEQVSQAPYFRDENLIVHAMQIYPEKDLKDSAREIETGSSSAVGNVDRATRKRSFDEITNIEEQRDTILRSVVENMFCSDWSMDTMIEDGDPLDDPGPSTDALAESPPAPPSHGTGRNRSTSPPKRPKPILERDPNLSTTLPPSGKTRAPWPASTVRSLPRSHPTRIALSYIVTLHPQRGKFLPVKARELGVIPGPDFGRLTEGKTITTPNGNVVQPADVMEPMKPGTGVAICDLPDANYIEDFLAREEWRDTEKLRIEVGCFFWILGTGVSADERLRAFMKRMGHSKHIISAPDVCPNSITFKGAAKSSTKLNLLDEKFFPLPYSTDGVPSQVDEFMEPAKPGMIFGIEPRWEFDTGSIKPPFSREAILQETESAYIELARIAREANVQNLGDDSPWKDVEVITLGTGSALPSKYRNVSATLIKVPGAGSILLDAGENTLGQLRRLYDPTELKAALRGLKGLYISHLHADHHLGTAAVLKAWHNEIYSSDASETKQLMNVVAPLKFHVWLREYADVEEFGFSNIRFISCEDLLWKNRNSPNNLSVHLLPEVLDSLSLASIQTSRAVHCLDSFTTSWTWNNGFKIAYSGDTRPTKGFVEIGRNSTVLLHEATFDDELLPEAIAKKHSTTSEAINAGKIMGAQNIILTHFSQRYPKLPILSAAEESGLEVLVAFDLCRIRLGDVKRFGTFIPALKELYEEVDEEEKEEEEEEEEEEAPAVREKKTKKVGKAVECKAEGNKVEKKSKRRGSEAVEIDPRSLQ</sequence>
<dbReference type="SUPFAM" id="SSF56281">
    <property type="entry name" value="Metallo-hydrolase/oxidoreductase"/>
    <property type="match status" value="2"/>
</dbReference>
<comment type="cofactor">
    <cofactor evidence="2">
        <name>Zn(2+)</name>
        <dbReference type="ChEBI" id="CHEBI:29105"/>
    </cofactor>
</comment>
<protein>
    <recommendedName>
        <fullName evidence="4">ribonuclease Z</fullName>
        <ecNumber evidence="4">3.1.26.11</ecNumber>
    </recommendedName>
</protein>
<dbReference type="InterPro" id="IPR001279">
    <property type="entry name" value="Metallo-B-lactamas"/>
</dbReference>
<dbReference type="AlphaFoldDB" id="A0A292PNX0"/>
<gene>
    <name evidence="14" type="ORF">GSTUAT00007762001</name>
</gene>
<dbReference type="Gene3D" id="3.60.15.10">
    <property type="entry name" value="Ribonuclease Z/Hydroxyacylglutathione hydrolase-like"/>
    <property type="match status" value="2"/>
</dbReference>
<feature type="domain" description="Metallo-beta-lactamase" evidence="12">
    <location>
        <begin position="578"/>
        <end position="795"/>
    </location>
</feature>
<evidence type="ECO:0000313" key="15">
    <source>
        <dbReference type="Proteomes" id="UP001412239"/>
    </source>
</evidence>